<evidence type="ECO:0000313" key="3">
    <source>
        <dbReference type="RefSeq" id="XP_033797052.1"/>
    </source>
</evidence>
<dbReference type="InParanoid" id="A0A6P8QCW9"/>
<dbReference type="CTD" id="102683037"/>
<dbReference type="PANTHER" id="PTHR28448">
    <property type="entry name" value="UPF0728 PROTEIN C10ORF53"/>
    <property type="match status" value="1"/>
</dbReference>
<dbReference type="FunCoup" id="A0A6P8QCW9">
    <property type="interactions" value="5"/>
</dbReference>
<proteinExistence type="inferred from homology"/>
<dbReference type="RefSeq" id="XP_033797052.1">
    <property type="nucleotide sequence ID" value="XM_033941161.1"/>
</dbReference>
<accession>A0A6P8QCW9</accession>
<dbReference type="GeneID" id="117359044"/>
<dbReference type="InterPro" id="IPR027885">
    <property type="entry name" value="UPF0728"/>
</dbReference>
<keyword evidence="2" id="KW-1185">Reference proteome</keyword>
<protein>
    <submittedName>
        <fullName evidence="3">UPF0728 protein C10orf53 homolog</fullName>
    </submittedName>
</protein>
<dbReference type="OrthoDB" id="10003460at2759"/>
<dbReference type="Proteomes" id="UP000515159">
    <property type="component" value="Chromosome 4"/>
</dbReference>
<evidence type="ECO:0000313" key="2">
    <source>
        <dbReference type="Proteomes" id="UP000515159"/>
    </source>
</evidence>
<reference evidence="3" key="1">
    <citation type="submission" date="2025-08" db="UniProtKB">
        <authorList>
            <consortium name="RefSeq"/>
        </authorList>
    </citation>
    <scope>IDENTIFICATION</scope>
</reference>
<gene>
    <name evidence="3" type="primary">C4H10orf53</name>
</gene>
<sequence>MPENAVVTLRYGPYESCGLVEHRTHRLQGLRIVLMADGHDIILEEIPDWNIVELIVNGENVFHCNIKDLDFGGDGLLDPLCEEAKKAVLNAY</sequence>
<organism evidence="2 3">
    <name type="scientific">Geotrypetes seraphini</name>
    <name type="common">Gaboon caecilian</name>
    <name type="synonym">Caecilia seraphini</name>
    <dbReference type="NCBI Taxonomy" id="260995"/>
    <lineage>
        <taxon>Eukaryota</taxon>
        <taxon>Metazoa</taxon>
        <taxon>Chordata</taxon>
        <taxon>Craniata</taxon>
        <taxon>Vertebrata</taxon>
        <taxon>Euteleostomi</taxon>
        <taxon>Amphibia</taxon>
        <taxon>Gymnophiona</taxon>
        <taxon>Geotrypetes</taxon>
    </lineage>
</organism>
<comment type="similarity">
    <text evidence="1">Belongs to the UPF0728 family.</text>
</comment>
<evidence type="ECO:0000256" key="1">
    <source>
        <dbReference type="ARBA" id="ARBA00009973"/>
    </source>
</evidence>
<dbReference type="PANTHER" id="PTHR28448:SF1">
    <property type="entry name" value="UPF0728 PROTEIN C10ORF53"/>
    <property type="match status" value="1"/>
</dbReference>
<dbReference type="Pfam" id="PF15092">
    <property type="entry name" value="UPF0728"/>
    <property type="match status" value="1"/>
</dbReference>
<name>A0A6P8QCW9_GEOSA</name>
<dbReference type="AlphaFoldDB" id="A0A6P8QCW9"/>
<dbReference type="KEGG" id="gsh:117359044"/>